<reference evidence="1 2" key="1">
    <citation type="journal article" date="2013" name="J. Microbiol.">
        <title>Lysinibacillus chungkukjangi sp. nov., isolated from Chungkukjang, Korean fermented soybean food.</title>
        <authorList>
            <person name="Kim S.J."/>
            <person name="Jang Y.H."/>
            <person name="Hamada M."/>
            <person name="Ahn J.H."/>
            <person name="Weon H.Y."/>
            <person name="Suzuki K."/>
            <person name="Whang K.S."/>
            <person name="Kwon S.W."/>
        </authorList>
    </citation>
    <scope>NUCLEOTIDE SEQUENCE [LARGE SCALE GENOMIC DNA]</scope>
    <source>
        <strain evidence="1 2">MCCC 1A12701</strain>
    </source>
</reference>
<name>A0A3N9UA24_9BACI</name>
<organism evidence="1 2">
    <name type="scientific">Lysinibacillus composti</name>
    <dbReference type="NCBI Taxonomy" id="720633"/>
    <lineage>
        <taxon>Bacteria</taxon>
        <taxon>Bacillati</taxon>
        <taxon>Bacillota</taxon>
        <taxon>Bacilli</taxon>
        <taxon>Bacillales</taxon>
        <taxon>Bacillaceae</taxon>
        <taxon>Lysinibacillus</taxon>
    </lineage>
</organism>
<dbReference type="AlphaFoldDB" id="A0A3N9UA24"/>
<protein>
    <submittedName>
        <fullName evidence="1">Uncharacterized protein</fullName>
    </submittedName>
</protein>
<evidence type="ECO:0000313" key="1">
    <source>
        <dbReference type="EMBL" id="RQW73321.1"/>
    </source>
</evidence>
<sequence>MENTTFINTQKYYLFLREIKYLHEMDYAVVTNADLEKRLVKNFKLWKNLKKQRKVSDTRALIDGTLSTLTEKNYLKRVEKGKYRILDEGIHYLNQLQEVLIGEFYFEFTFINKELSEKEAFDAIVVNKQFEYSIANHPILTEDDIAELALMDYQFHNRKLSI</sequence>
<proteinExistence type="predicted"/>
<dbReference type="Proteomes" id="UP000274033">
    <property type="component" value="Unassembled WGS sequence"/>
</dbReference>
<keyword evidence="2" id="KW-1185">Reference proteome</keyword>
<dbReference type="InterPro" id="IPR036388">
    <property type="entry name" value="WH-like_DNA-bd_sf"/>
</dbReference>
<gene>
    <name evidence="1" type="ORF">EBB45_17385</name>
</gene>
<dbReference type="Gene3D" id="1.10.10.10">
    <property type="entry name" value="Winged helix-like DNA-binding domain superfamily/Winged helix DNA-binding domain"/>
    <property type="match status" value="1"/>
</dbReference>
<dbReference type="RefSeq" id="WP_124766615.1">
    <property type="nucleotide sequence ID" value="NZ_JAFBDY010000021.1"/>
</dbReference>
<dbReference type="EMBL" id="RRCT01000023">
    <property type="protein sequence ID" value="RQW73321.1"/>
    <property type="molecule type" value="Genomic_DNA"/>
</dbReference>
<accession>A0A3N9UA24</accession>
<comment type="caution">
    <text evidence="1">The sequence shown here is derived from an EMBL/GenBank/DDBJ whole genome shotgun (WGS) entry which is preliminary data.</text>
</comment>
<evidence type="ECO:0000313" key="2">
    <source>
        <dbReference type="Proteomes" id="UP000274033"/>
    </source>
</evidence>